<feature type="domain" description="SAP" evidence="2">
    <location>
        <begin position="2"/>
        <end position="36"/>
    </location>
</feature>
<dbReference type="InterPro" id="IPR011335">
    <property type="entry name" value="Restrct_endonuc-II-like"/>
</dbReference>
<evidence type="ECO:0000259" key="2">
    <source>
        <dbReference type="PROSITE" id="PS50800"/>
    </source>
</evidence>
<dbReference type="SUPFAM" id="SSF52980">
    <property type="entry name" value="Restriction endonuclease-like"/>
    <property type="match status" value="1"/>
</dbReference>
<dbReference type="PANTHER" id="PTHR46609:SF8">
    <property type="entry name" value="YQAJ VIRAL RECOMBINASE DOMAIN-CONTAINING PROTEIN"/>
    <property type="match status" value="1"/>
</dbReference>
<keyword evidence="1" id="KW-0479">Metal-binding</keyword>
<proteinExistence type="predicted"/>
<evidence type="ECO:0000313" key="4">
    <source>
        <dbReference type="EMBL" id="KAG7302728.1"/>
    </source>
</evidence>
<dbReference type="InterPro" id="IPR019080">
    <property type="entry name" value="YqaJ_viral_recombinase"/>
</dbReference>
<dbReference type="PROSITE" id="PS50966">
    <property type="entry name" value="ZF_SWIM"/>
    <property type="match status" value="1"/>
</dbReference>
<evidence type="ECO:0000313" key="5">
    <source>
        <dbReference type="Proteomes" id="UP000823941"/>
    </source>
</evidence>
<dbReference type="CDD" id="cd22343">
    <property type="entry name" value="PDDEXK_lambda_exonuclease-like"/>
    <property type="match status" value="1"/>
</dbReference>
<feature type="domain" description="SWIM-type" evidence="3">
    <location>
        <begin position="129"/>
        <end position="169"/>
    </location>
</feature>
<protein>
    <recommendedName>
        <fullName evidence="6">SWIM-type domain-containing protein</fullName>
    </recommendedName>
</protein>
<dbReference type="Proteomes" id="UP000823941">
    <property type="component" value="Chromosome 17"/>
</dbReference>
<accession>A0ABQ7QBX2</accession>
<sequence>MYSTWRVSELKAELKKRNGSLRGKKADLIERLELYDKNFNFGQPECLDEEENTMKVPQNESFKDINSNTLLPVLNKTQIRQYLNFTNKKFEAASQLYESRFLIAARSCIVGENTYLKGICKKTMKNLQYEVDIKLDPQGNTEEAHCECAAGSGINATCKHVAVLLLAVEHMVRENIILKFEACTEKLQQFHVPKRQYTGTPVRTEKLSRRKSKHSILFEPYDISRIDKENYNCRIRNLVLNFPNSNMAMKQLYEPANPYALETDHCYTNTNPTEKLLEDLKLSQISEAEITEIEEKTRGQSHSVEWHDHRRHRLTSSNFHTMCHLRETTMEKYASELIDRSPFHSRATSHGIVNEEIALKKYCHDFELQVEPCGLFISKERPFLAASPDGLLGDETIIEIKCPYTCRNLVLNSTVVPYLLENDDGSFSLKTTTPYYYQIQGQLYCTNRKYCNLVVYTYKDLRVVYVSRDDVFITDMLAKLDHFYQKYFIKALCHKYLYFNYEEIKKTT</sequence>
<keyword evidence="5" id="KW-1185">Reference proteome</keyword>
<dbReference type="InterPro" id="IPR051703">
    <property type="entry name" value="NF-kappa-B_Signaling_Reg"/>
</dbReference>
<dbReference type="InterPro" id="IPR036361">
    <property type="entry name" value="SAP_dom_sf"/>
</dbReference>
<dbReference type="Gene3D" id="3.90.320.10">
    <property type="match status" value="1"/>
</dbReference>
<dbReference type="Gene3D" id="1.10.720.30">
    <property type="entry name" value="SAP domain"/>
    <property type="match status" value="1"/>
</dbReference>
<dbReference type="InterPro" id="IPR003034">
    <property type="entry name" value="SAP_dom"/>
</dbReference>
<name>A0ABQ7QBX2_PLUXY</name>
<gene>
    <name evidence="4" type="ORF">JYU34_012682</name>
</gene>
<dbReference type="Pfam" id="PF09588">
    <property type="entry name" value="YqaJ"/>
    <property type="match status" value="1"/>
</dbReference>
<keyword evidence="1" id="KW-0862">Zinc</keyword>
<evidence type="ECO:0008006" key="6">
    <source>
        <dbReference type="Google" id="ProtNLM"/>
    </source>
</evidence>
<dbReference type="PANTHER" id="PTHR46609">
    <property type="entry name" value="EXONUCLEASE, PHAGE-TYPE/RECB, C-TERMINAL DOMAIN-CONTAINING PROTEIN"/>
    <property type="match status" value="1"/>
</dbReference>
<dbReference type="SMART" id="SM00513">
    <property type="entry name" value="SAP"/>
    <property type="match status" value="1"/>
</dbReference>
<dbReference type="InterPro" id="IPR011604">
    <property type="entry name" value="PDDEXK-like_dom_sf"/>
</dbReference>
<evidence type="ECO:0000256" key="1">
    <source>
        <dbReference type="PROSITE-ProRule" id="PRU00325"/>
    </source>
</evidence>
<dbReference type="EMBL" id="JAHIBW010000017">
    <property type="protein sequence ID" value="KAG7302728.1"/>
    <property type="molecule type" value="Genomic_DNA"/>
</dbReference>
<reference evidence="4 5" key="1">
    <citation type="submission" date="2021-06" db="EMBL/GenBank/DDBJ databases">
        <title>A haploid diamondback moth (Plutella xylostella L.) genome assembly resolves 31 chromosomes and identifies a diamide resistance mutation.</title>
        <authorList>
            <person name="Ward C.M."/>
            <person name="Perry K.D."/>
            <person name="Baker G."/>
            <person name="Powis K."/>
            <person name="Heckel D.G."/>
            <person name="Baxter S.W."/>
        </authorList>
    </citation>
    <scope>NUCLEOTIDE SEQUENCE [LARGE SCALE GENOMIC DNA]</scope>
    <source>
        <strain evidence="4 5">LV</strain>
        <tissue evidence="4">Single pupa</tissue>
    </source>
</reference>
<dbReference type="InterPro" id="IPR007527">
    <property type="entry name" value="Znf_SWIM"/>
</dbReference>
<dbReference type="Pfam" id="PF02037">
    <property type="entry name" value="SAP"/>
    <property type="match status" value="1"/>
</dbReference>
<dbReference type="PROSITE" id="PS50800">
    <property type="entry name" value="SAP"/>
    <property type="match status" value="1"/>
</dbReference>
<keyword evidence="1" id="KW-0863">Zinc-finger</keyword>
<evidence type="ECO:0000259" key="3">
    <source>
        <dbReference type="PROSITE" id="PS50966"/>
    </source>
</evidence>
<organism evidence="4 5">
    <name type="scientific">Plutella xylostella</name>
    <name type="common">Diamondback moth</name>
    <name type="synonym">Plutella maculipennis</name>
    <dbReference type="NCBI Taxonomy" id="51655"/>
    <lineage>
        <taxon>Eukaryota</taxon>
        <taxon>Metazoa</taxon>
        <taxon>Ecdysozoa</taxon>
        <taxon>Arthropoda</taxon>
        <taxon>Hexapoda</taxon>
        <taxon>Insecta</taxon>
        <taxon>Pterygota</taxon>
        <taxon>Neoptera</taxon>
        <taxon>Endopterygota</taxon>
        <taxon>Lepidoptera</taxon>
        <taxon>Glossata</taxon>
        <taxon>Ditrysia</taxon>
        <taxon>Yponomeutoidea</taxon>
        <taxon>Plutellidae</taxon>
        <taxon>Plutella</taxon>
    </lineage>
</organism>
<dbReference type="SUPFAM" id="SSF68906">
    <property type="entry name" value="SAP domain"/>
    <property type="match status" value="1"/>
</dbReference>
<comment type="caution">
    <text evidence="4">The sequence shown here is derived from an EMBL/GenBank/DDBJ whole genome shotgun (WGS) entry which is preliminary data.</text>
</comment>